<dbReference type="AlphaFoldDB" id="A0A7C8N7G5"/>
<comment type="caution">
    <text evidence="2">The sequence shown here is derived from an EMBL/GenBank/DDBJ whole genome shotgun (WGS) entry which is preliminary data.</text>
</comment>
<dbReference type="EMBL" id="WIQW01000049">
    <property type="protein sequence ID" value="KAF3093039.1"/>
    <property type="molecule type" value="Genomic_DNA"/>
</dbReference>
<accession>A0A7C8N7G5</accession>
<protein>
    <submittedName>
        <fullName evidence="2">Uncharacterized protein</fullName>
    </submittedName>
</protein>
<evidence type="ECO:0000313" key="2">
    <source>
        <dbReference type="EMBL" id="KAF3093039.1"/>
    </source>
</evidence>
<gene>
    <name evidence="2" type="ORF">TWF102_007979</name>
</gene>
<keyword evidence="1" id="KW-1133">Transmembrane helix</keyword>
<name>A0A7C8N7G5_ORBOL</name>
<evidence type="ECO:0000313" key="3">
    <source>
        <dbReference type="Proteomes" id="UP000475325"/>
    </source>
</evidence>
<keyword evidence="1" id="KW-0472">Membrane</keyword>
<evidence type="ECO:0000256" key="1">
    <source>
        <dbReference type="SAM" id="Phobius"/>
    </source>
</evidence>
<reference evidence="2 3" key="1">
    <citation type="submission" date="2019-06" db="EMBL/GenBank/DDBJ databases">
        <authorList>
            <person name="Palmer J.M."/>
        </authorList>
    </citation>
    <scope>NUCLEOTIDE SEQUENCE [LARGE SCALE GENOMIC DNA]</scope>
    <source>
        <strain evidence="2 3">TWF102</strain>
    </source>
</reference>
<sequence>MQRETVHLKLEVTVSLLEVNNELLVAIADDKDTDGTWGSDVGLVDLLGETTLGNNGDSRLDLTAVGDSDQGAVLTSVDDLVLLEGWGHHVVEDNGWGWVSDNTVLLNQLVGEKVNTEVSVLASGRGGGDADDLAWALLEDDQVTDTDVVAWDGEVSADSAGSDSSLWLGGNDLLGDSNVNVREGVSLLGLGVVRLSNVGLGSLNWVEEFINLAAEVLSVVVVTGGVFRHLGGFWGGFLGWLLFLGLFLFFLFFLFLLDDDDGWWTLAVFWGFTGLARSLNGNLLLRESNVYLLNVSWVRDVDARSVLVAREVLRSSGGLGVVGRGFGLDFGLDLRNLDVNVLHVEVVRVVVDGMELLLTWVSANWQRTSGRLGSGMGGVSLTVMSGVTSG</sequence>
<organism evidence="2 3">
    <name type="scientific">Orbilia oligospora</name>
    <name type="common">Nematode-trapping fungus</name>
    <name type="synonym">Arthrobotrys oligospora</name>
    <dbReference type="NCBI Taxonomy" id="2813651"/>
    <lineage>
        <taxon>Eukaryota</taxon>
        <taxon>Fungi</taxon>
        <taxon>Dikarya</taxon>
        <taxon>Ascomycota</taxon>
        <taxon>Pezizomycotina</taxon>
        <taxon>Orbiliomycetes</taxon>
        <taxon>Orbiliales</taxon>
        <taxon>Orbiliaceae</taxon>
        <taxon>Orbilia</taxon>
    </lineage>
</organism>
<feature type="transmembrane region" description="Helical" evidence="1">
    <location>
        <begin position="263"/>
        <end position="285"/>
    </location>
</feature>
<keyword evidence="1" id="KW-0812">Transmembrane</keyword>
<proteinExistence type="predicted"/>
<dbReference type="Proteomes" id="UP000475325">
    <property type="component" value="Unassembled WGS sequence"/>
</dbReference>
<feature type="transmembrane region" description="Helical" evidence="1">
    <location>
        <begin position="237"/>
        <end position="257"/>
    </location>
</feature>